<dbReference type="PANTHER" id="PTHR45926">
    <property type="entry name" value="OSJNBA0053K19.4 PROTEIN"/>
    <property type="match status" value="1"/>
</dbReference>
<dbReference type="GO" id="GO:0006355">
    <property type="term" value="P:regulation of DNA-templated transcription"/>
    <property type="evidence" value="ECO:0000318"/>
    <property type="project" value="GO_Central"/>
</dbReference>
<gene>
    <name evidence="5" type="ORF">TVAG_185370</name>
</gene>
<dbReference type="PROSITE" id="PS50014">
    <property type="entry name" value="BROMODOMAIN_2"/>
    <property type="match status" value="1"/>
</dbReference>
<dbReference type="SMR" id="A2D8I2"/>
<dbReference type="InterPro" id="IPR036427">
    <property type="entry name" value="Bromodomain-like_sf"/>
</dbReference>
<dbReference type="EMBL" id="DS113179">
    <property type="protein sequence ID" value="EAY23231.1"/>
    <property type="molecule type" value="Genomic_DNA"/>
</dbReference>
<dbReference type="KEGG" id="tva:5468792"/>
<evidence type="ECO:0000256" key="1">
    <source>
        <dbReference type="ARBA" id="ARBA00023117"/>
    </source>
</evidence>
<feature type="domain" description="Bromo" evidence="4">
    <location>
        <begin position="20"/>
        <end position="92"/>
    </location>
</feature>
<reference evidence="5" key="1">
    <citation type="submission" date="2006-10" db="EMBL/GenBank/DDBJ databases">
        <authorList>
            <person name="Amadeo P."/>
            <person name="Zhao Q."/>
            <person name="Wortman J."/>
            <person name="Fraser-Liggett C."/>
            <person name="Carlton J."/>
        </authorList>
    </citation>
    <scope>NUCLEOTIDE SEQUENCE</scope>
    <source>
        <strain evidence="5">G3</strain>
    </source>
</reference>
<dbReference type="GO" id="GO:0000785">
    <property type="term" value="C:chromatin"/>
    <property type="evidence" value="ECO:0000318"/>
    <property type="project" value="GO_Central"/>
</dbReference>
<sequence length="287" mass="33137">MLTMTDYHRRRCLEALEKIEGYKISSFFSRPVDPVRDNCSNYFQIIDHPMDLSTVRKKLLNDEYSTPEDFKRDVNLIWENLFKYNGKDQLISNLAKQLKKVFAECTQYLTGNEIIDWCMETDAIKQSIGVFEVIQPQEPKSYSLRQRKSDSVYTEETILPPPKQSRSRSKPPIERQNSQPPARHTHVEPAPEEAAEEAVEPPPPPSLPPRAASESIHMSQFTDEEKKKIADEVSNIQSDEVIDKIFALIKEIQPEVVQNESIDTDITNLREETLFGIKKILEENSEI</sequence>
<dbReference type="GO" id="GO:0005634">
    <property type="term" value="C:nucleus"/>
    <property type="evidence" value="ECO:0000318"/>
    <property type="project" value="GO_Central"/>
</dbReference>
<feature type="compositionally biased region" description="Acidic residues" evidence="3">
    <location>
        <begin position="190"/>
        <end position="199"/>
    </location>
</feature>
<protein>
    <submittedName>
        <fullName evidence="5">Bromodomain containing protein</fullName>
    </submittedName>
</protein>
<keyword evidence="6" id="KW-1185">Reference proteome</keyword>
<dbReference type="eggNOG" id="KOG1474">
    <property type="taxonomic scope" value="Eukaryota"/>
</dbReference>
<dbReference type="AlphaFoldDB" id="A2D8I2"/>
<organism evidence="5 6">
    <name type="scientific">Trichomonas vaginalis (strain ATCC PRA-98 / G3)</name>
    <dbReference type="NCBI Taxonomy" id="412133"/>
    <lineage>
        <taxon>Eukaryota</taxon>
        <taxon>Metamonada</taxon>
        <taxon>Parabasalia</taxon>
        <taxon>Trichomonadida</taxon>
        <taxon>Trichomonadidae</taxon>
        <taxon>Trichomonas</taxon>
    </lineage>
</organism>
<dbReference type="Gene3D" id="1.20.920.10">
    <property type="entry name" value="Bromodomain-like"/>
    <property type="match status" value="1"/>
</dbReference>
<proteinExistence type="predicted"/>
<name>A2D8I2_TRIV3</name>
<dbReference type="PRINTS" id="PR00503">
    <property type="entry name" value="BROMODOMAIN"/>
</dbReference>
<dbReference type="Proteomes" id="UP000001542">
    <property type="component" value="Unassembled WGS sequence"/>
</dbReference>
<keyword evidence="1 2" id="KW-0103">Bromodomain</keyword>
<reference evidence="5" key="2">
    <citation type="journal article" date="2007" name="Science">
        <title>Draft genome sequence of the sexually transmitted pathogen Trichomonas vaginalis.</title>
        <authorList>
            <person name="Carlton J.M."/>
            <person name="Hirt R.P."/>
            <person name="Silva J.C."/>
            <person name="Delcher A.L."/>
            <person name="Schatz M."/>
            <person name="Zhao Q."/>
            <person name="Wortman J.R."/>
            <person name="Bidwell S.L."/>
            <person name="Alsmark U.C.M."/>
            <person name="Besteiro S."/>
            <person name="Sicheritz-Ponten T."/>
            <person name="Noel C.J."/>
            <person name="Dacks J.B."/>
            <person name="Foster P.G."/>
            <person name="Simillion C."/>
            <person name="Van de Peer Y."/>
            <person name="Miranda-Saavedra D."/>
            <person name="Barton G.J."/>
            <person name="Westrop G.D."/>
            <person name="Mueller S."/>
            <person name="Dessi D."/>
            <person name="Fiori P.L."/>
            <person name="Ren Q."/>
            <person name="Paulsen I."/>
            <person name="Zhang H."/>
            <person name="Bastida-Corcuera F.D."/>
            <person name="Simoes-Barbosa A."/>
            <person name="Brown M.T."/>
            <person name="Hayes R.D."/>
            <person name="Mukherjee M."/>
            <person name="Okumura C.Y."/>
            <person name="Schneider R."/>
            <person name="Smith A.J."/>
            <person name="Vanacova S."/>
            <person name="Villalvazo M."/>
            <person name="Haas B.J."/>
            <person name="Pertea M."/>
            <person name="Feldblyum T.V."/>
            <person name="Utterback T.R."/>
            <person name="Shu C.L."/>
            <person name="Osoegawa K."/>
            <person name="de Jong P.J."/>
            <person name="Hrdy I."/>
            <person name="Horvathova L."/>
            <person name="Zubacova Z."/>
            <person name="Dolezal P."/>
            <person name="Malik S.B."/>
            <person name="Logsdon J.M. Jr."/>
            <person name="Henze K."/>
            <person name="Gupta A."/>
            <person name="Wang C.C."/>
            <person name="Dunne R.L."/>
            <person name="Upcroft J.A."/>
            <person name="Upcroft P."/>
            <person name="White O."/>
            <person name="Salzberg S.L."/>
            <person name="Tang P."/>
            <person name="Chiu C.-H."/>
            <person name="Lee Y.-S."/>
            <person name="Embley T.M."/>
            <person name="Coombs G.H."/>
            <person name="Mottram J.C."/>
            <person name="Tachezy J."/>
            <person name="Fraser-Liggett C.M."/>
            <person name="Johnson P.J."/>
        </authorList>
    </citation>
    <scope>NUCLEOTIDE SEQUENCE [LARGE SCALE GENOMIC DNA]</scope>
    <source>
        <strain evidence="5">G3</strain>
    </source>
</reference>
<evidence type="ECO:0000313" key="6">
    <source>
        <dbReference type="Proteomes" id="UP000001542"/>
    </source>
</evidence>
<dbReference type="VEuPathDB" id="TrichDB:TVAGG3_0393010"/>
<dbReference type="InterPro" id="IPR001487">
    <property type="entry name" value="Bromodomain"/>
</dbReference>
<dbReference type="Pfam" id="PF00439">
    <property type="entry name" value="Bromodomain"/>
    <property type="match status" value="1"/>
</dbReference>
<dbReference type="RefSeq" id="XP_001584217.1">
    <property type="nucleotide sequence ID" value="XM_001584167.1"/>
</dbReference>
<evidence type="ECO:0000256" key="2">
    <source>
        <dbReference type="PROSITE-ProRule" id="PRU00035"/>
    </source>
</evidence>
<evidence type="ECO:0000256" key="3">
    <source>
        <dbReference type="SAM" id="MobiDB-lite"/>
    </source>
</evidence>
<dbReference type="SUPFAM" id="SSF47370">
    <property type="entry name" value="Bromodomain"/>
    <property type="match status" value="1"/>
</dbReference>
<evidence type="ECO:0000259" key="4">
    <source>
        <dbReference type="PROSITE" id="PS50014"/>
    </source>
</evidence>
<accession>A2D8I2</accession>
<dbReference type="OrthoDB" id="21449at2759"/>
<dbReference type="VEuPathDB" id="TrichDB:TVAG_185370"/>
<feature type="region of interest" description="Disordered" evidence="3">
    <location>
        <begin position="141"/>
        <end position="224"/>
    </location>
</feature>
<dbReference type="InParanoid" id="A2D8I2"/>
<dbReference type="GO" id="GO:0006338">
    <property type="term" value="P:chromatin remodeling"/>
    <property type="evidence" value="ECO:0000318"/>
    <property type="project" value="GO_Central"/>
</dbReference>
<dbReference type="SMART" id="SM00297">
    <property type="entry name" value="BROMO"/>
    <property type="match status" value="1"/>
</dbReference>
<evidence type="ECO:0000313" key="5">
    <source>
        <dbReference type="EMBL" id="EAY23231.1"/>
    </source>
</evidence>